<name>A0A061JAH3_TRYRA</name>
<dbReference type="OrthoDB" id="270930at2759"/>
<evidence type="ECO:0000259" key="9">
    <source>
        <dbReference type="Pfam" id="PF13850"/>
    </source>
</evidence>
<evidence type="ECO:0000256" key="3">
    <source>
        <dbReference type="ARBA" id="ARBA00022692"/>
    </source>
</evidence>
<organism evidence="10 11">
    <name type="scientific">Trypanosoma rangeli SC58</name>
    <dbReference type="NCBI Taxonomy" id="429131"/>
    <lineage>
        <taxon>Eukaryota</taxon>
        <taxon>Discoba</taxon>
        <taxon>Euglenozoa</taxon>
        <taxon>Kinetoplastea</taxon>
        <taxon>Metakinetoplastina</taxon>
        <taxon>Trypanosomatida</taxon>
        <taxon>Trypanosomatidae</taxon>
        <taxon>Trypanosoma</taxon>
        <taxon>Herpetosoma</taxon>
    </lineage>
</organism>
<keyword evidence="5 6" id="KW-0472">Membrane</keyword>
<dbReference type="PANTHER" id="PTHR10984">
    <property type="entry name" value="ENDOPLASMIC RETICULUM-GOLGI INTERMEDIATE COMPARTMENT PROTEIN"/>
    <property type="match status" value="1"/>
</dbReference>
<evidence type="ECO:0000313" key="11">
    <source>
        <dbReference type="Proteomes" id="UP000031737"/>
    </source>
</evidence>
<dbReference type="GO" id="GO:0005783">
    <property type="term" value="C:endoplasmic reticulum"/>
    <property type="evidence" value="ECO:0007669"/>
    <property type="project" value="TreeGrafter"/>
</dbReference>
<comment type="caution">
    <text evidence="10">The sequence shown here is derived from an EMBL/GenBank/DDBJ whole genome shotgun (WGS) entry which is preliminary data.</text>
</comment>
<gene>
    <name evidence="10" type="ORF">TRSC58_01988</name>
</gene>
<sequence>MHVWPGGWAGVRRAVFQLISPFFPGCACDADCASAHPNCFHHLPILPAFSPLLPTFSSSFLKIMRLLFGGGPQEAMRWLTRLDVFPKFDAKFEQDARHRTAVGGVFSLLSLFIIAALVVGEVRYFFSTVEQHEMYVDHNLGGMMDIAVNITFPRVPCDLITADAVDSFGNFAKDAERDTVKTRVDRLTLEKISEARPLVDEKKKLTKALDPDGAEKENCPSCYGAEPEPGACCHTCDDVRRAYAQRKWVFNDDDISVAQCAEERLRKASLATSHEGCNLFAKYKVARVTGNIHFVPGRMLSVMGQHLHDLRGKLVRELNLSHIVHTLEFGERFPGQMNPMEGLVNARGAADATEEVNGRFSYFVKVVPTQYEVASFLGVGKVVESNQYSVTHHFTPIPRSELEANAQPMFVPGVFITYDLSPIKVFVLEKHPYPSFVHLLLQLCAVGGGVFTVAGIVDALIFHGVRRVQRKMQEGKQS</sequence>
<dbReference type="InterPro" id="IPR045888">
    <property type="entry name" value="Erv"/>
</dbReference>
<comment type="subcellular location">
    <subcellularLocation>
        <location evidence="1">Membrane</location>
        <topology evidence="1">Multi-pass membrane protein</topology>
    </subcellularLocation>
</comment>
<feature type="transmembrane region" description="Helical" evidence="6">
    <location>
        <begin position="439"/>
        <end position="462"/>
    </location>
</feature>
<keyword evidence="11" id="KW-1185">Reference proteome</keyword>
<evidence type="ECO:0000256" key="7">
    <source>
        <dbReference type="SAM" id="SignalP"/>
    </source>
</evidence>
<dbReference type="AlphaFoldDB" id="A0A061JAH3"/>
<protein>
    <recommendedName>
        <fullName evidence="12">ERGIC and golgi family 3</fullName>
    </recommendedName>
</protein>
<evidence type="ECO:0000259" key="8">
    <source>
        <dbReference type="Pfam" id="PF07970"/>
    </source>
</evidence>
<evidence type="ECO:0000256" key="4">
    <source>
        <dbReference type="ARBA" id="ARBA00022989"/>
    </source>
</evidence>
<dbReference type="InterPro" id="IPR039542">
    <property type="entry name" value="Erv_N"/>
</dbReference>
<dbReference type="PANTHER" id="PTHR10984:SF25">
    <property type="entry name" value="ENDOPLASMIC RETICULUM-GOLGI INTERMEDIATE COMPARTMENT PROTEIN 3"/>
    <property type="match status" value="1"/>
</dbReference>
<keyword evidence="4 6" id="KW-1133">Transmembrane helix</keyword>
<evidence type="ECO:0000256" key="1">
    <source>
        <dbReference type="ARBA" id="ARBA00004141"/>
    </source>
</evidence>
<feature type="chain" id="PRO_5001601471" description="ERGIC and golgi family 3" evidence="7">
    <location>
        <begin position="29"/>
        <end position="478"/>
    </location>
</feature>
<feature type="domain" description="Endoplasmic reticulum vesicle transporter C-terminal" evidence="8">
    <location>
        <begin position="222"/>
        <end position="458"/>
    </location>
</feature>
<dbReference type="EMBL" id="AUPL01001988">
    <property type="protein sequence ID" value="ESL10282.1"/>
    <property type="molecule type" value="Genomic_DNA"/>
</dbReference>
<keyword evidence="3 6" id="KW-0812">Transmembrane</keyword>
<evidence type="ECO:0000256" key="5">
    <source>
        <dbReference type="ARBA" id="ARBA00023136"/>
    </source>
</evidence>
<reference evidence="10 11" key="1">
    <citation type="submission" date="2013-07" db="EMBL/GenBank/DDBJ databases">
        <authorList>
            <person name="Stoco P.H."/>
            <person name="Wagner G."/>
            <person name="Gerber A."/>
            <person name="Zaha A."/>
            <person name="Thompson C."/>
            <person name="Bartholomeu D.C."/>
            <person name="Luckemeyer D.D."/>
            <person name="Bahia D."/>
            <person name="Loreto E."/>
            <person name="Prestes E.B."/>
            <person name="Lima F.M."/>
            <person name="Rodrigues-Luiz G."/>
            <person name="Vallejo G.A."/>
            <person name="Filho J.F."/>
            <person name="Monteiro K.M."/>
            <person name="Tyler K.M."/>
            <person name="de Almeida L.G."/>
            <person name="Ortiz M.F."/>
            <person name="Siervo M.A."/>
            <person name="de Moraes M.H."/>
            <person name="Cunha O.L."/>
            <person name="Mendonca-Neto R."/>
            <person name="Silva R."/>
            <person name="Teixeira S.M."/>
            <person name="Murta S.M."/>
            <person name="Sincero T.C."/>
            <person name="Mendes T.A."/>
            <person name="Urmenyi T.P."/>
            <person name="Silva V.G."/>
            <person name="da Rocha W.D."/>
            <person name="Andersson B."/>
            <person name="Romanha A.J."/>
            <person name="Steindel M."/>
            <person name="de Vasconcelos A.T."/>
            <person name="Grisard E.C."/>
        </authorList>
    </citation>
    <scope>NUCLEOTIDE SEQUENCE [LARGE SCALE GENOMIC DNA]</scope>
    <source>
        <strain evidence="10 11">SC58</strain>
    </source>
</reference>
<dbReference type="InterPro" id="IPR012936">
    <property type="entry name" value="Erv_C"/>
</dbReference>
<accession>A0A061JAH3</accession>
<dbReference type="Pfam" id="PF13850">
    <property type="entry name" value="ERGIC_N"/>
    <property type="match status" value="1"/>
</dbReference>
<keyword evidence="7" id="KW-0732">Signal</keyword>
<feature type="transmembrane region" description="Helical" evidence="6">
    <location>
        <begin position="101"/>
        <end position="126"/>
    </location>
</feature>
<evidence type="ECO:0008006" key="12">
    <source>
        <dbReference type="Google" id="ProtNLM"/>
    </source>
</evidence>
<dbReference type="Pfam" id="PF07970">
    <property type="entry name" value="COPIIcoated_ERV"/>
    <property type="match status" value="1"/>
</dbReference>
<comment type="similarity">
    <text evidence="2">Belongs to the ERGIC family.</text>
</comment>
<feature type="signal peptide" evidence="7">
    <location>
        <begin position="1"/>
        <end position="28"/>
    </location>
</feature>
<evidence type="ECO:0000256" key="6">
    <source>
        <dbReference type="SAM" id="Phobius"/>
    </source>
</evidence>
<evidence type="ECO:0000313" key="10">
    <source>
        <dbReference type="EMBL" id="ESL10282.1"/>
    </source>
</evidence>
<feature type="domain" description="Endoplasmic reticulum vesicle transporter N-terminal" evidence="9">
    <location>
        <begin position="79"/>
        <end position="170"/>
    </location>
</feature>
<dbReference type="Proteomes" id="UP000031737">
    <property type="component" value="Unassembled WGS sequence"/>
</dbReference>
<proteinExistence type="inferred from homology"/>
<dbReference type="GO" id="GO:0016020">
    <property type="term" value="C:membrane"/>
    <property type="evidence" value="ECO:0007669"/>
    <property type="project" value="UniProtKB-SubCell"/>
</dbReference>
<dbReference type="GO" id="GO:0030134">
    <property type="term" value="C:COPII-coated ER to Golgi transport vesicle"/>
    <property type="evidence" value="ECO:0007669"/>
    <property type="project" value="TreeGrafter"/>
</dbReference>
<dbReference type="VEuPathDB" id="TriTrypDB:TRSC58_01988"/>
<evidence type="ECO:0000256" key="2">
    <source>
        <dbReference type="ARBA" id="ARBA00005648"/>
    </source>
</evidence>